<dbReference type="AlphaFoldDB" id="A0A6J6E0P4"/>
<feature type="transmembrane region" description="Helical" evidence="1">
    <location>
        <begin position="56"/>
        <end position="74"/>
    </location>
</feature>
<proteinExistence type="predicted"/>
<gene>
    <name evidence="2" type="ORF">UFOPK1740_00148</name>
</gene>
<name>A0A6J6E0P4_9ZZZZ</name>
<keyword evidence="1" id="KW-0812">Transmembrane</keyword>
<evidence type="ECO:0000256" key="1">
    <source>
        <dbReference type="SAM" id="Phobius"/>
    </source>
</evidence>
<protein>
    <submittedName>
        <fullName evidence="2">Unannotated protein</fullName>
    </submittedName>
</protein>
<dbReference type="EMBL" id="CAEZTU010000004">
    <property type="protein sequence ID" value="CAB4569932.1"/>
    <property type="molecule type" value="Genomic_DNA"/>
</dbReference>
<reference evidence="2" key="1">
    <citation type="submission" date="2020-05" db="EMBL/GenBank/DDBJ databases">
        <authorList>
            <person name="Chiriac C."/>
            <person name="Salcher M."/>
            <person name="Ghai R."/>
            <person name="Kavagutti S V."/>
        </authorList>
    </citation>
    <scope>NUCLEOTIDE SEQUENCE</scope>
</reference>
<evidence type="ECO:0000313" key="2">
    <source>
        <dbReference type="EMBL" id="CAB4569932.1"/>
    </source>
</evidence>
<accession>A0A6J6E0P4</accession>
<sequence>MARKSKRRKKSSGFIASIVVLVITFLARKILTKSYTKIMGQNPPKSGDIDQPLGKVLTWTALSTIAMAAVEGLVQKYLGKNKF</sequence>
<keyword evidence="1" id="KW-0472">Membrane</keyword>
<organism evidence="2">
    <name type="scientific">freshwater metagenome</name>
    <dbReference type="NCBI Taxonomy" id="449393"/>
    <lineage>
        <taxon>unclassified sequences</taxon>
        <taxon>metagenomes</taxon>
        <taxon>ecological metagenomes</taxon>
    </lineage>
</organism>
<dbReference type="Pfam" id="PF14019">
    <property type="entry name" value="DUF4235"/>
    <property type="match status" value="1"/>
</dbReference>
<keyword evidence="1" id="KW-1133">Transmembrane helix</keyword>
<dbReference type="InterPro" id="IPR025329">
    <property type="entry name" value="DUF4235"/>
</dbReference>